<accession>A0A4Y7QKF9</accession>
<dbReference type="VEuPathDB" id="FungiDB:BD410DRAFT_417095"/>
<feature type="transmembrane region" description="Helical" evidence="2">
    <location>
        <begin position="7"/>
        <end position="33"/>
    </location>
</feature>
<evidence type="ECO:0000256" key="2">
    <source>
        <dbReference type="SAM" id="Phobius"/>
    </source>
</evidence>
<dbReference type="STRING" id="50990.A0A4Y7QKF9"/>
<feature type="transmembrane region" description="Helical" evidence="2">
    <location>
        <begin position="76"/>
        <end position="101"/>
    </location>
</feature>
<evidence type="ECO:0000256" key="1">
    <source>
        <dbReference type="SAM" id="MobiDB-lite"/>
    </source>
</evidence>
<keyword evidence="2" id="KW-0472">Membrane</keyword>
<protein>
    <recommendedName>
        <fullName evidence="5">MARVEL domain-containing protein</fullName>
    </recommendedName>
</protein>
<feature type="compositionally biased region" description="Low complexity" evidence="1">
    <location>
        <begin position="297"/>
        <end position="317"/>
    </location>
</feature>
<dbReference type="AlphaFoldDB" id="A0A4Y7QKF9"/>
<dbReference type="Proteomes" id="UP000294933">
    <property type="component" value="Unassembled WGS sequence"/>
</dbReference>
<organism evidence="3 4">
    <name type="scientific">Rickenella mellea</name>
    <dbReference type="NCBI Taxonomy" id="50990"/>
    <lineage>
        <taxon>Eukaryota</taxon>
        <taxon>Fungi</taxon>
        <taxon>Dikarya</taxon>
        <taxon>Basidiomycota</taxon>
        <taxon>Agaricomycotina</taxon>
        <taxon>Agaricomycetes</taxon>
        <taxon>Hymenochaetales</taxon>
        <taxon>Rickenellaceae</taxon>
        <taxon>Rickenella</taxon>
    </lineage>
</organism>
<dbReference type="EMBL" id="ML170159">
    <property type="protein sequence ID" value="TDL27380.1"/>
    <property type="molecule type" value="Genomic_DNA"/>
</dbReference>
<feature type="transmembrane region" description="Helical" evidence="2">
    <location>
        <begin position="45"/>
        <end position="64"/>
    </location>
</feature>
<name>A0A4Y7QKF9_9AGAM</name>
<feature type="region of interest" description="Disordered" evidence="1">
    <location>
        <begin position="253"/>
        <end position="339"/>
    </location>
</feature>
<evidence type="ECO:0000313" key="3">
    <source>
        <dbReference type="EMBL" id="TDL27380.1"/>
    </source>
</evidence>
<feature type="region of interest" description="Disordered" evidence="1">
    <location>
        <begin position="219"/>
        <end position="241"/>
    </location>
</feature>
<evidence type="ECO:0008006" key="5">
    <source>
        <dbReference type="Google" id="ProtNLM"/>
    </source>
</evidence>
<evidence type="ECO:0000313" key="4">
    <source>
        <dbReference type="Proteomes" id="UP000294933"/>
    </source>
</evidence>
<keyword evidence="2" id="KW-0812">Transmembrane</keyword>
<proteinExistence type="predicted"/>
<sequence length="339" mass="37423">MPHLFLLYRWLVFGLLIVFNAIICSVAAWNLGLVPSGSPFANVDGFLIFVSALSLVCIFPIIVVDIVRKNAISSRVWFESCWVAFFWIMQFCGSAAATAVMPNALCDTTVTSLTSDPCTSSKVLIAMSWSCTVTLLSYLLLLIIFSAMHQKEDNQVWQAGVRDFPWFRMQQCLRSPSEPVKTAPRTLSLKAPRPRRAAPAPVFVDRQTDLSTKYEIEHYSPPAATADQPGPSRQPLPPIHAMRNYNSLYPQHVQASISHPPPPVPFQPGPSPPPLGDWKPGSFSSRPHKSRRVTEGAAAPSSYPSPSSESPPRTRPAGSRPRLKPLNTTEPHSSRDVPR</sequence>
<feature type="transmembrane region" description="Helical" evidence="2">
    <location>
        <begin position="121"/>
        <end position="145"/>
    </location>
</feature>
<feature type="compositionally biased region" description="Pro residues" evidence="1">
    <location>
        <begin position="259"/>
        <end position="275"/>
    </location>
</feature>
<keyword evidence="2" id="KW-1133">Transmembrane helix</keyword>
<dbReference type="OrthoDB" id="3269357at2759"/>
<reference evidence="3 4" key="1">
    <citation type="submission" date="2018-06" db="EMBL/GenBank/DDBJ databases">
        <title>A transcriptomic atlas of mushroom development highlights an independent origin of complex multicellularity.</title>
        <authorList>
            <consortium name="DOE Joint Genome Institute"/>
            <person name="Krizsan K."/>
            <person name="Almasi E."/>
            <person name="Merenyi Z."/>
            <person name="Sahu N."/>
            <person name="Viragh M."/>
            <person name="Koszo T."/>
            <person name="Mondo S."/>
            <person name="Kiss B."/>
            <person name="Balint B."/>
            <person name="Kues U."/>
            <person name="Barry K."/>
            <person name="Hegedus J.C."/>
            <person name="Henrissat B."/>
            <person name="Johnson J."/>
            <person name="Lipzen A."/>
            <person name="Ohm R."/>
            <person name="Nagy I."/>
            <person name="Pangilinan J."/>
            <person name="Yan J."/>
            <person name="Xiong Y."/>
            <person name="Grigoriev I.V."/>
            <person name="Hibbett D.S."/>
            <person name="Nagy L.G."/>
        </authorList>
    </citation>
    <scope>NUCLEOTIDE SEQUENCE [LARGE SCALE GENOMIC DNA]</scope>
    <source>
        <strain evidence="3 4">SZMC22713</strain>
    </source>
</reference>
<gene>
    <name evidence="3" type="ORF">BD410DRAFT_417095</name>
</gene>
<keyword evidence="4" id="KW-1185">Reference proteome</keyword>